<evidence type="ECO:0000256" key="1">
    <source>
        <dbReference type="ARBA" id="ARBA00005015"/>
    </source>
</evidence>
<comment type="catalytic activity">
    <reaction evidence="13">
        <text>L-homoserine + ATP = O-phospho-L-homoserine + ADP + H(+)</text>
        <dbReference type="Rhea" id="RHEA:13985"/>
        <dbReference type="ChEBI" id="CHEBI:15378"/>
        <dbReference type="ChEBI" id="CHEBI:30616"/>
        <dbReference type="ChEBI" id="CHEBI:57476"/>
        <dbReference type="ChEBI" id="CHEBI:57590"/>
        <dbReference type="ChEBI" id="CHEBI:456216"/>
        <dbReference type="EC" id="2.7.1.39"/>
    </reaction>
    <physiologicalReaction direction="left-to-right" evidence="13">
        <dbReference type="Rhea" id="RHEA:13986"/>
    </physiologicalReaction>
</comment>
<evidence type="ECO:0000313" key="16">
    <source>
        <dbReference type="EMBL" id="ORX56882.1"/>
    </source>
</evidence>
<reference evidence="16 17" key="1">
    <citation type="submission" date="2016-07" db="EMBL/GenBank/DDBJ databases">
        <title>Pervasive Adenine N6-methylation of Active Genes in Fungi.</title>
        <authorList>
            <consortium name="DOE Joint Genome Institute"/>
            <person name="Mondo S.J."/>
            <person name="Dannebaum R.O."/>
            <person name="Kuo R.C."/>
            <person name="Labutti K."/>
            <person name="Haridas S."/>
            <person name="Kuo A."/>
            <person name="Salamov A."/>
            <person name="Ahrendt S.R."/>
            <person name="Lipzen A."/>
            <person name="Sullivan W."/>
            <person name="Andreopoulos W.B."/>
            <person name="Clum A."/>
            <person name="Lindquist E."/>
            <person name="Daum C."/>
            <person name="Ramamoorthy G.K."/>
            <person name="Gryganskyi A."/>
            <person name="Culley D."/>
            <person name="Magnuson J.K."/>
            <person name="James T.Y."/>
            <person name="O'Malley M.A."/>
            <person name="Stajich J.E."/>
            <person name="Spatafora J.W."/>
            <person name="Visel A."/>
            <person name="Grigoriev I.V."/>
        </authorList>
    </citation>
    <scope>NUCLEOTIDE SEQUENCE [LARGE SCALE GENOMIC DNA]</scope>
    <source>
        <strain evidence="16 17">NRRL 3301</strain>
    </source>
</reference>
<dbReference type="InterPro" id="IPR020568">
    <property type="entry name" value="Ribosomal_Su5_D2-typ_SF"/>
</dbReference>
<dbReference type="Gene3D" id="3.30.230.10">
    <property type="match status" value="1"/>
</dbReference>
<evidence type="ECO:0000259" key="15">
    <source>
        <dbReference type="Pfam" id="PF08544"/>
    </source>
</evidence>
<evidence type="ECO:0000256" key="4">
    <source>
        <dbReference type="ARBA" id="ARBA00012078"/>
    </source>
</evidence>
<accession>A0A1X2GLY3</accession>
<dbReference type="GO" id="GO:0009092">
    <property type="term" value="P:homoserine metabolic process"/>
    <property type="evidence" value="ECO:0007669"/>
    <property type="project" value="EnsemblFungi"/>
</dbReference>
<evidence type="ECO:0000259" key="14">
    <source>
        <dbReference type="Pfam" id="PF00288"/>
    </source>
</evidence>
<dbReference type="Gene3D" id="3.30.70.890">
    <property type="entry name" value="GHMP kinase, C-terminal domain"/>
    <property type="match status" value="1"/>
</dbReference>
<dbReference type="OrthoDB" id="195231at2759"/>
<proteinExistence type="inferred from homology"/>
<comment type="similarity">
    <text evidence="3">Belongs to the eukaryotic/archaeal RNase P protein component 2 family.</text>
</comment>
<dbReference type="Pfam" id="PF01900">
    <property type="entry name" value="RNase_P_Rpp14"/>
    <property type="match status" value="1"/>
</dbReference>
<evidence type="ECO:0000256" key="2">
    <source>
        <dbReference type="ARBA" id="ARBA00007370"/>
    </source>
</evidence>
<dbReference type="HAMAP" id="MF_00384">
    <property type="entry name" value="Homoser_kinase"/>
    <property type="match status" value="1"/>
</dbReference>
<keyword evidence="9" id="KW-0791">Threonine biosynthesis</keyword>
<dbReference type="EC" id="2.7.1.39" evidence="4"/>
<dbReference type="UniPathway" id="UPA00050">
    <property type="reaction ID" value="UER00064"/>
</dbReference>
<comment type="caution">
    <text evidence="16">The sequence shown here is derived from an EMBL/GenBank/DDBJ whole genome shotgun (WGS) entry which is preliminary data.</text>
</comment>
<dbReference type="Pfam" id="PF08544">
    <property type="entry name" value="GHMP_kinases_C"/>
    <property type="match status" value="1"/>
</dbReference>
<keyword evidence="17" id="KW-1185">Reference proteome</keyword>
<feature type="domain" description="GHMP kinase C-terminal" evidence="15">
    <location>
        <begin position="260"/>
        <end position="324"/>
    </location>
</feature>
<gene>
    <name evidence="16" type="ORF">DM01DRAFT_1382299</name>
</gene>
<evidence type="ECO:0000256" key="7">
    <source>
        <dbReference type="ARBA" id="ARBA00022679"/>
    </source>
</evidence>
<keyword evidence="8" id="KW-0819">tRNA processing</keyword>
<dbReference type="InterPro" id="IPR002759">
    <property type="entry name" value="Pop5/Rpp14/Rnp2-like"/>
</dbReference>
<evidence type="ECO:0000256" key="13">
    <source>
        <dbReference type="ARBA" id="ARBA00049913"/>
    </source>
</evidence>
<protein>
    <recommendedName>
        <fullName evidence="5">Homoserine kinase</fullName>
        <ecNumber evidence="4">2.7.1.39</ecNumber>
    </recommendedName>
</protein>
<sequence length="492" mass="53832">MATSSQRHFTIRVPCSSANIGPGYDTLGMSLSMYLKLDVHVGEGATDKLFEMTYAGEGATDVPLTPEHNLITKAALYVLSANGIQQLPSPLKIHVDNPIPLGRGLGSSGAAVVAGILLGDALGQLHLPKERLLDYSLMIERHPDNVAAALIGGFVASYLRELSPEDMKGIPESESFLDVIPNKVSPQPPVGIAHHIRLNWNKDIKCIAIVPQFKVATVEARAVVPTTFDRQDMIFNFQRLSVLTSAVGQSPLNPDLIYNAMQDKVHQPYRKTLIPGLPEILSSITLDKYDGLLGICLSGAGPTILALATHNFDTIAAAVQDLFKKHGIQDSFYKVLELHRWILFELEQDPVISSQTNTPTDSKIPLDVSDADIVHAMRAAMATTYGDFGSGILKSLQLKWFNPDTRTGILRAPRDPVDMVLSSLFFIKKVGSAACHFRCLQSSGTLIHIQKYAIERDQRLYLEEQDRVEKQGKVLGVIEKIQKSTALINAIA</sequence>
<dbReference type="GO" id="GO:0004413">
    <property type="term" value="F:homoserine kinase activity"/>
    <property type="evidence" value="ECO:0007669"/>
    <property type="project" value="UniProtKB-EC"/>
</dbReference>
<comment type="similarity">
    <text evidence="2">Belongs to the GHMP kinase family. Homoserine kinase subfamily.</text>
</comment>
<keyword evidence="10" id="KW-0547">Nucleotide-binding</keyword>
<evidence type="ECO:0000256" key="12">
    <source>
        <dbReference type="ARBA" id="ARBA00022840"/>
    </source>
</evidence>
<dbReference type="STRING" id="101127.A0A1X2GLY3"/>
<keyword evidence="6" id="KW-0028">Amino-acid biosynthesis</keyword>
<dbReference type="Pfam" id="PF00288">
    <property type="entry name" value="GHMP_kinases_N"/>
    <property type="match status" value="1"/>
</dbReference>
<dbReference type="PANTHER" id="PTHR20861:SF1">
    <property type="entry name" value="HOMOSERINE KINASE"/>
    <property type="match status" value="1"/>
</dbReference>
<dbReference type="PRINTS" id="PR00958">
    <property type="entry name" value="HOMSERKINASE"/>
</dbReference>
<dbReference type="InterPro" id="IPR000870">
    <property type="entry name" value="Homoserine_kinase"/>
</dbReference>
<evidence type="ECO:0000256" key="3">
    <source>
        <dbReference type="ARBA" id="ARBA00010800"/>
    </source>
</evidence>
<dbReference type="SUPFAM" id="SSF55060">
    <property type="entry name" value="GHMP Kinase, C-terminal domain"/>
    <property type="match status" value="1"/>
</dbReference>
<evidence type="ECO:0000256" key="9">
    <source>
        <dbReference type="ARBA" id="ARBA00022697"/>
    </source>
</evidence>
<dbReference type="NCBIfam" id="TIGR00191">
    <property type="entry name" value="thrB"/>
    <property type="match status" value="1"/>
</dbReference>
<evidence type="ECO:0000256" key="11">
    <source>
        <dbReference type="ARBA" id="ARBA00022777"/>
    </source>
</evidence>
<dbReference type="EMBL" id="MCGT01000009">
    <property type="protein sequence ID" value="ORX56882.1"/>
    <property type="molecule type" value="Genomic_DNA"/>
</dbReference>
<keyword evidence="7" id="KW-0808">Transferase</keyword>
<dbReference type="InterPro" id="IPR036554">
    <property type="entry name" value="GHMP_kinase_C_sf"/>
</dbReference>
<feature type="domain" description="GHMP kinase N-terminal" evidence="14">
    <location>
        <begin position="69"/>
        <end position="153"/>
    </location>
</feature>
<dbReference type="PROSITE" id="PS00627">
    <property type="entry name" value="GHMP_KINASES_ATP"/>
    <property type="match status" value="1"/>
</dbReference>
<dbReference type="GO" id="GO:0009088">
    <property type="term" value="P:threonine biosynthetic process"/>
    <property type="evidence" value="ECO:0007669"/>
    <property type="project" value="UniProtKB-UniPathway"/>
</dbReference>
<dbReference type="Proteomes" id="UP000242146">
    <property type="component" value="Unassembled WGS sequence"/>
</dbReference>
<dbReference type="InterPro" id="IPR006204">
    <property type="entry name" value="GHMP_kinase_N_dom"/>
</dbReference>
<evidence type="ECO:0000256" key="5">
    <source>
        <dbReference type="ARBA" id="ARBA00017858"/>
    </source>
</evidence>
<evidence type="ECO:0000256" key="6">
    <source>
        <dbReference type="ARBA" id="ARBA00022605"/>
    </source>
</evidence>
<dbReference type="InterPro" id="IPR014721">
    <property type="entry name" value="Ribsml_uS5_D2-typ_fold_subgr"/>
</dbReference>
<dbReference type="GO" id="GO:0001682">
    <property type="term" value="P:tRNA 5'-leader removal"/>
    <property type="evidence" value="ECO:0007669"/>
    <property type="project" value="InterPro"/>
</dbReference>
<dbReference type="PANTHER" id="PTHR20861">
    <property type="entry name" value="HOMOSERINE/4-DIPHOSPHOCYTIDYL-2-C-METHYL-D-ERYTHRITOL KINASE"/>
    <property type="match status" value="1"/>
</dbReference>
<comment type="pathway">
    <text evidence="1">Amino-acid biosynthesis; L-threonine biosynthesis; L-threonine from L-aspartate: step 4/5.</text>
</comment>
<dbReference type="InterPro" id="IPR006203">
    <property type="entry name" value="GHMP_knse_ATP-bd_CS"/>
</dbReference>
<dbReference type="InterPro" id="IPR013750">
    <property type="entry name" value="GHMP_kinase_C_dom"/>
</dbReference>
<dbReference type="Gene3D" id="3.30.70.3250">
    <property type="entry name" value="Ribonuclease P, Pop5 subunit"/>
    <property type="match status" value="1"/>
</dbReference>
<dbReference type="GO" id="GO:0030677">
    <property type="term" value="C:ribonuclease P complex"/>
    <property type="evidence" value="ECO:0007669"/>
    <property type="project" value="InterPro"/>
</dbReference>
<dbReference type="InterPro" id="IPR038085">
    <property type="entry name" value="Rnp2-like_sf"/>
</dbReference>
<keyword evidence="12" id="KW-0067">ATP-binding</keyword>
<dbReference type="SUPFAM" id="SSF54211">
    <property type="entry name" value="Ribosomal protein S5 domain 2-like"/>
    <property type="match status" value="1"/>
</dbReference>
<evidence type="ECO:0000256" key="8">
    <source>
        <dbReference type="ARBA" id="ARBA00022694"/>
    </source>
</evidence>
<name>A0A1X2GLY3_9FUNG</name>
<dbReference type="AlphaFoldDB" id="A0A1X2GLY3"/>
<keyword evidence="11 16" id="KW-0418">Kinase</keyword>
<dbReference type="SUPFAM" id="SSF160350">
    <property type="entry name" value="Rnp2-like"/>
    <property type="match status" value="1"/>
</dbReference>
<dbReference type="GO" id="GO:0005524">
    <property type="term" value="F:ATP binding"/>
    <property type="evidence" value="ECO:0007669"/>
    <property type="project" value="UniProtKB-KW"/>
</dbReference>
<evidence type="ECO:0000313" key="17">
    <source>
        <dbReference type="Proteomes" id="UP000242146"/>
    </source>
</evidence>
<organism evidence="16 17">
    <name type="scientific">Hesseltinella vesiculosa</name>
    <dbReference type="NCBI Taxonomy" id="101127"/>
    <lineage>
        <taxon>Eukaryota</taxon>
        <taxon>Fungi</taxon>
        <taxon>Fungi incertae sedis</taxon>
        <taxon>Mucoromycota</taxon>
        <taxon>Mucoromycotina</taxon>
        <taxon>Mucoromycetes</taxon>
        <taxon>Mucorales</taxon>
        <taxon>Cunninghamellaceae</taxon>
        <taxon>Hesseltinella</taxon>
    </lineage>
</organism>
<evidence type="ECO:0000256" key="10">
    <source>
        <dbReference type="ARBA" id="ARBA00022741"/>
    </source>
</evidence>